<protein>
    <submittedName>
        <fullName evidence="2">Uncharacterized protein</fullName>
    </submittedName>
</protein>
<organism evidence="2 3">
    <name type="scientific">Exidia glandulosa HHB12029</name>
    <dbReference type="NCBI Taxonomy" id="1314781"/>
    <lineage>
        <taxon>Eukaryota</taxon>
        <taxon>Fungi</taxon>
        <taxon>Dikarya</taxon>
        <taxon>Basidiomycota</taxon>
        <taxon>Agaricomycotina</taxon>
        <taxon>Agaricomycetes</taxon>
        <taxon>Auriculariales</taxon>
        <taxon>Exidiaceae</taxon>
        <taxon>Exidia</taxon>
    </lineage>
</organism>
<dbReference type="EMBL" id="KV426427">
    <property type="protein sequence ID" value="KZV81022.1"/>
    <property type="molecule type" value="Genomic_DNA"/>
</dbReference>
<feature type="region of interest" description="Disordered" evidence="1">
    <location>
        <begin position="354"/>
        <end position="431"/>
    </location>
</feature>
<proteinExistence type="predicted"/>
<evidence type="ECO:0000313" key="3">
    <source>
        <dbReference type="Proteomes" id="UP000077266"/>
    </source>
</evidence>
<evidence type="ECO:0000313" key="2">
    <source>
        <dbReference type="EMBL" id="KZV81022.1"/>
    </source>
</evidence>
<keyword evidence="3" id="KW-1185">Reference proteome</keyword>
<sequence length="431" mass="49365">MPPRKEVPKWTIEYIRSARARVVNRKTRRARIDFDYCAQWSGFPRCDEYYSSDNYDEEDIKDFWRQLDDRTLPPDRWFQHDWVAYSNQTYRDAKIIEDVERRELALTVRTADVAATCPESAEALRPSRDKFLPEVLEAELRERWDFSLRGDFISEVEEWSFKPTVSCKTKGRAPFPASCIRQRDEDLEHDYRLTILKQGDEEDPYPYDDNVAAVLAGDGSFLPPAVATIRFGDDGWPLGLQRIAFSEEKSLLQTLFATFGKDIVRKFTRWWRRKENRTYCLICMDSIDELGEKAFSTECMHIFCKVRYAQDASTSLTRKTALPSSSMGRVANFRTQMLPMQETHALLDPCRVHRLKPAPPASSLTAEQQQPPALSTANVGLGSSNDSEGGDPPSSAGRKKKNRRGGKLRKKELARKKKAEGRVKDGARGGA</sequence>
<feature type="compositionally biased region" description="Basic and acidic residues" evidence="1">
    <location>
        <begin position="420"/>
        <end position="431"/>
    </location>
</feature>
<reference evidence="2 3" key="1">
    <citation type="journal article" date="2016" name="Mol. Biol. Evol.">
        <title>Comparative Genomics of Early-Diverging Mushroom-Forming Fungi Provides Insights into the Origins of Lignocellulose Decay Capabilities.</title>
        <authorList>
            <person name="Nagy L.G."/>
            <person name="Riley R."/>
            <person name="Tritt A."/>
            <person name="Adam C."/>
            <person name="Daum C."/>
            <person name="Floudas D."/>
            <person name="Sun H."/>
            <person name="Yadav J.S."/>
            <person name="Pangilinan J."/>
            <person name="Larsson K.H."/>
            <person name="Matsuura K."/>
            <person name="Barry K."/>
            <person name="Labutti K."/>
            <person name="Kuo R."/>
            <person name="Ohm R.A."/>
            <person name="Bhattacharya S.S."/>
            <person name="Shirouzu T."/>
            <person name="Yoshinaga Y."/>
            <person name="Martin F.M."/>
            <person name="Grigoriev I.V."/>
            <person name="Hibbett D.S."/>
        </authorList>
    </citation>
    <scope>NUCLEOTIDE SEQUENCE [LARGE SCALE GENOMIC DNA]</scope>
    <source>
        <strain evidence="2 3">HHB12029</strain>
    </source>
</reference>
<feature type="compositionally biased region" description="Basic residues" evidence="1">
    <location>
        <begin position="397"/>
        <end position="419"/>
    </location>
</feature>
<dbReference type="SUPFAM" id="SSF57850">
    <property type="entry name" value="RING/U-box"/>
    <property type="match status" value="1"/>
</dbReference>
<accession>A0A165BPM3</accession>
<dbReference type="Proteomes" id="UP000077266">
    <property type="component" value="Unassembled WGS sequence"/>
</dbReference>
<evidence type="ECO:0000256" key="1">
    <source>
        <dbReference type="SAM" id="MobiDB-lite"/>
    </source>
</evidence>
<dbReference type="AlphaFoldDB" id="A0A165BPM3"/>
<dbReference type="InParanoid" id="A0A165BPM3"/>
<gene>
    <name evidence="2" type="ORF">EXIGLDRAFT_704420</name>
</gene>
<feature type="compositionally biased region" description="Polar residues" evidence="1">
    <location>
        <begin position="362"/>
        <end position="387"/>
    </location>
</feature>
<name>A0A165BPM3_EXIGL</name>